<dbReference type="PANTHER" id="PTHR47966">
    <property type="entry name" value="BETA-SITE APP-CLEAVING ENZYME, ISOFORM A-RELATED"/>
    <property type="match status" value="1"/>
</dbReference>
<keyword evidence="5" id="KW-0645">Protease</keyword>
<dbReference type="PRINTS" id="PR00792">
    <property type="entry name" value="PEPSIN"/>
</dbReference>
<evidence type="ECO:0000256" key="1">
    <source>
        <dbReference type="ARBA" id="ARBA00007447"/>
    </source>
</evidence>
<feature type="active site" evidence="3">
    <location>
        <position position="266"/>
    </location>
</feature>
<dbReference type="SUPFAM" id="SSF50630">
    <property type="entry name" value="Acid proteases"/>
    <property type="match status" value="1"/>
</dbReference>
<gene>
    <name evidence="8" type="ORF">DNG_03008</name>
</gene>
<dbReference type="PANTHER" id="PTHR47966:SF65">
    <property type="entry name" value="ASPARTIC-TYPE ENDOPEPTIDASE"/>
    <property type="match status" value="1"/>
</dbReference>
<dbReference type="AlphaFoldDB" id="A0AAE8MVT0"/>
<evidence type="ECO:0000256" key="6">
    <source>
        <dbReference type="SAM" id="SignalP"/>
    </source>
</evidence>
<keyword evidence="4" id="KW-1015">Disulfide bond</keyword>
<reference evidence="8" key="1">
    <citation type="submission" date="2018-03" db="EMBL/GenBank/DDBJ databases">
        <authorList>
            <person name="Guldener U."/>
        </authorList>
    </citation>
    <scope>NUCLEOTIDE SEQUENCE</scope>
</reference>
<protein>
    <submittedName>
        <fullName evidence="8">Related to aspartic-type signal peptidase</fullName>
    </submittedName>
</protein>
<evidence type="ECO:0000256" key="2">
    <source>
        <dbReference type="ARBA" id="ARBA00022750"/>
    </source>
</evidence>
<keyword evidence="2 5" id="KW-0064">Aspartyl protease</keyword>
<evidence type="ECO:0000256" key="5">
    <source>
        <dbReference type="RuleBase" id="RU000454"/>
    </source>
</evidence>
<feature type="domain" description="Peptidase A1" evidence="7">
    <location>
        <begin position="46"/>
        <end position="379"/>
    </location>
</feature>
<sequence length="502" mass="52241">MSRSPFSSAAAALAAVAAVQHAAATIASLPRAVKGDGFLSIPIGRMDRPLSLGTPAQSISVLLDTGSSDLWVSPTCTPMPGLSSVSTCDAFGSYVPSRSRSVQGPVGQEVIEYGDPTEPSTQTSVTLSYFADDLTIAGATIKNQIFGVMTEGEQPGIAGIFGLAPDLRGFDKGKPYSLVLNSMVEEGIIKSRAFSLDLRHAESETGAVIYGGLDVKKFAGKLAKFPLQPGLSGEARLAVSLSTVGTTRSRRTVHPVPPASAVAVLDSGTTLTRLSPSLARPILQELGASVDTEGFFVAPCSIRRTSATVDFGFGTPGEDPGVTLRVRASDFVLDLPHLSDQNLCYVGLRVTDHQQILGDSVLRGGYFVFDWDNEEVHVAPAANCGSEVVAIGTGSGAVPNVEGKCSLDDNGPQITDSPTATINDGSLPTDAFTTTYTITECPAFDRQCTVGAVTTKTFIPLKTGDATDSNDDDDGAASGRGGLLDIWLALATTVGGVYMLLR</sequence>
<name>A0AAE8MVT0_9PEZI</name>
<organism evidence="8 9">
    <name type="scientific">Cephalotrichum gorgonifer</name>
    <dbReference type="NCBI Taxonomy" id="2041049"/>
    <lineage>
        <taxon>Eukaryota</taxon>
        <taxon>Fungi</taxon>
        <taxon>Dikarya</taxon>
        <taxon>Ascomycota</taxon>
        <taxon>Pezizomycotina</taxon>
        <taxon>Sordariomycetes</taxon>
        <taxon>Hypocreomycetidae</taxon>
        <taxon>Microascales</taxon>
        <taxon>Microascaceae</taxon>
        <taxon>Cephalotrichum</taxon>
    </lineage>
</organism>
<feature type="active site" evidence="3">
    <location>
        <position position="64"/>
    </location>
</feature>
<comment type="similarity">
    <text evidence="1 5">Belongs to the peptidase A1 family.</text>
</comment>
<dbReference type="Pfam" id="PF00026">
    <property type="entry name" value="Asp"/>
    <property type="match status" value="1"/>
</dbReference>
<keyword evidence="5" id="KW-0378">Hydrolase</keyword>
<dbReference type="GO" id="GO:0004190">
    <property type="term" value="F:aspartic-type endopeptidase activity"/>
    <property type="evidence" value="ECO:0007669"/>
    <property type="project" value="UniProtKB-KW"/>
</dbReference>
<dbReference type="EMBL" id="ONZQ02000003">
    <property type="protein sequence ID" value="SPO00158.1"/>
    <property type="molecule type" value="Genomic_DNA"/>
</dbReference>
<feature type="signal peptide" evidence="6">
    <location>
        <begin position="1"/>
        <end position="24"/>
    </location>
</feature>
<evidence type="ECO:0000313" key="9">
    <source>
        <dbReference type="Proteomes" id="UP001187682"/>
    </source>
</evidence>
<dbReference type="Gene3D" id="2.40.70.10">
    <property type="entry name" value="Acid Proteases"/>
    <property type="match status" value="2"/>
</dbReference>
<evidence type="ECO:0000256" key="4">
    <source>
        <dbReference type="PIRSR" id="PIRSR601461-2"/>
    </source>
</evidence>
<dbReference type="PROSITE" id="PS51767">
    <property type="entry name" value="PEPTIDASE_A1"/>
    <property type="match status" value="1"/>
</dbReference>
<comment type="caution">
    <text evidence="8">The sequence shown here is derived from an EMBL/GenBank/DDBJ whole genome shotgun (WGS) entry which is preliminary data.</text>
</comment>
<dbReference type="Proteomes" id="UP001187682">
    <property type="component" value="Unassembled WGS sequence"/>
</dbReference>
<evidence type="ECO:0000256" key="3">
    <source>
        <dbReference type="PIRSR" id="PIRSR601461-1"/>
    </source>
</evidence>
<proteinExistence type="inferred from homology"/>
<evidence type="ECO:0000259" key="7">
    <source>
        <dbReference type="PROSITE" id="PS51767"/>
    </source>
</evidence>
<dbReference type="PROSITE" id="PS00141">
    <property type="entry name" value="ASP_PROTEASE"/>
    <property type="match status" value="2"/>
</dbReference>
<feature type="disulfide bond" evidence="4">
    <location>
        <begin position="300"/>
        <end position="344"/>
    </location>
</feature>
<dbReference type="InterPro" id="IPR033121">
    <property type="entry name" value="PEPTIDASE_A1"/>
</dbReference>
<dbReference type="InterPro" id="IPR001461">
    <property type="entry name" value="Aspartic_peptidase_A1"/>
</dbReference>
<evidence type="ECO:0000313" key="8">
    <source>
        <dbReference type="EMBL" id="SPO00158.1"/>
    </source>
</evidence>
<keyword evidence="6" id="KW-0732">Signal</keyword>
<keyword evidence="9" id="KW-1185">Reference proteome</keyword>
<accession>A0AAE8MVT0</accession>
<dbReference type="GO" id="GO:0006508">
    <property type="term" value="P:proteolysis"/>
    <property type="evidence" value="ECO:0007669"/>
    <property type="project" value="UniProtKB-KW"/>
</dbReference>
<feature type="chain" id="PRO_5041910773" evidence="6">
    <location>
        <begin position="25"/>
        <end position="502"/>
    </location>
</feature>
<dbReference type="InterPro" id="IPR001969">
    <property type="entry name" value="Aspartic_peptidase_AS"/>
</dbReference>
<dbReference type="InterPro" id="IPR021109">
    <property type="entry name" value="Peptidase_aspartic_dom_sf"/>
</dbReference>